<keyword evidence="3" id="KW-0597">Phosphoprotein</keyword>
<keyword evidence="5 9" id="KW-0418">Kinase</keyword>
<dbReference type="Proteomes" id="UP000199409">
    <property type="component" value="Unassembled WGS sequence"/>
</dbReference>
<dbReference type="PANTHER" id="PTHR43711:SF26">
    <property type="entry name" value="SENSOR HISTIDINE KINASE RCSC"/>
    <property type="match status" value="1"/>
</dbReference>
<dbReference type="SMART" id="SM00387">
    <property type="entry name" value="HATPase_c"/>
    <property type="match status" value="1"/>
</dbReference>
<dbReference type="STRING" id="37625.SAMN05660420_01947"/>
<dbReference type="InterPro" id="IPR029150">
    <property type="entry name" value="dCache_3"/>
</dbReference>
<name>A0A1H4AQZ9_9BACT</name>
<dbReference type="InterPro" id="IPR004358">
    <property type="entry name" value="Sig_transdc_His_kin-like_C"/>
</dbReference>
<feature type="domain" description="Histidine kinase" evidence="8">
    <location>
        <begin position="393"/>
        <end position="615"/>
    </location>
</feature>
<dbReference type="SMART" id="SM00388">
    <property type="entry name" value="HisKA"/>
    <property type="match status" value="1"/>
</dbReference>
<evidence type="ECO:0000256" key="7">
    <source>
        <dbReference type="SAM" id="Phobius"/>
    </source>
</evidence>
<keyword evidence="7" id="KW-1133">Transmembrane helix</keyword>
<sequence>MNVRLKIFLLLSLVLLSAMTTYVWFYSLMDHQRLLDEFKTAASEAEDAFRGEQQATEINMLQIATFIAQDQKVQQLFLLGKKAVALSGGSTGDELANQVRQSLLEYVQGSQQILADKFGFRQLHFHFEPGSLSFLRVYHNERYGDRMDNIRFTVVAANAEQKDITGFETGRIVSGIRGVAPMYATDSISHERIHLGALEAETSFATTLSRFHSARPSQEVAVLLTKEHLETNLWPEFLDKLLKQRPFIKGYRVEGTTSPAIEKYLTHKSFSETILSSGQHLLQDGESSYNVISFPLRDFHGEQDSTVADAGLVVVWQEVSDKIAAFHDHVAFLIFYGALLFIVIEVLMYYALKLVTTQLQQELLKTQKKEVKTQQARLVAEESSRSKTEFLNNMSHEIRTPMNTIMGLGRLLSETSLNQQQQNYIDKINLSSKDLLSLIDDILLIANMESQSVAALAVEEFNPEKLLRRVVDNFSRKAKNNDVALHVNLSSQLPHSLEGSPKQIEWALNQLIENALKFNSGHDVVLSLQLLEQNNNTATLEFAVTDKGIGIADTQKEKIFQPFYQGDGSKTRAYGGTGLGLTIVQKICQQLGGELTLESTLGHGSRFSFCLTFQKSVTTTIDHPVTSENLPQEEISSALPLGDISELVTIIHQLEEPLHQLQAISCQKIALSLADRQWPAPLNRQVQMLRNLIQEYRFIEAQTALQRLKQQLV</sequence>
<evidence type="ECO:0000313" key="10">
    <source>
        <dbReference type="Proteomes" id="UP000199409"/>
    </source>
</evidence>
<reference evidence="9 10" key="1">
    <citation type="submission" date="2016-10" db="EMBL/GenBank/DDBJ databases">
        <authorList>
            <person name="de Groot N.N."/>
        </authorList>
    </citation>
    <scope>NUCLEOTIDE SEQUENCE [LARGE SCALE GENOMIC DNA]</scope>
    <source>
        <strain evidence="9 10">DSM 7343</strain>
    </source>
</reference>
<feature type="transmembrane region" description="Helical" evidence="7">
    <location>
        <begin position="330"/>
        <end position="352"/>
    </location>
</feature>
<dbReference type="CDD" id="cd00082">
    <property type="entry name" value="HisKA"/>
    <property type="match status" value="1"/>
</dbReference>
<dbReference type="InterPro" id="IPR003594">
    <property type="entry name" value="HATPase_dom"/>
</dbReference>
<evidence type="ECO:0000259" key="8">
    <source>
        <dbReference type="PROSITE" id="PS50109"/>
    </source>
</evidence>
<evidence type="ECO:0000256" key="3">
    <source>
        <dbReference type="ARBA" id="ARBA00022553"/>
    </source>
</evidence>
<keyword evidence="6" id="KW-0902">Two-component regulatory system</keyword>
<dbReference type="InterPro" id="IPR050736">
    <property type="entry name" value="Sensor_HK_Regulatory"/>
</dbReference>
<dbReference type="Pfam" id="PF14827">
    <property type="entry name" value="dCache_3"/>
    <property type="match status" value="1"/>
</dbReference>
<dbReference type="Gene3D" id="3.30.565.10">
    <property type="entry name" value="Histidine kinase-like ATPase, C-terminal domain"/>
    <property type="match status" value="1"/>
</dbReference>
<dbReference type="InterPro" id="IPR005467">
    <property type="entry name" value="His_kinase_dom"/>
</dbReference>
<evidence type="ECO:0000256" key="4">
    <source>
        <dbReference type="ARBA" id="ARBA00022679"/>
    </source>
</evidence>
<organism evidence="9 10">
    <name type="scientific">Desulfuromusa kysingii</name>
    <dbReference type="NCBI Taxonomy" id="37625"/>
    <lineage>
        <taxon>Bacteria</taxon>
        <taxon>Pseudomonadati</taxon>
        <taxon>Thermodesulfobacteriota</taxon>
        <taxon>Desulfuromonadia</taxon>
        <taxon>Desulfuromonadales</taxon>
        <taxon>Geopsychrobacteraceae</taxon>
        <taxon>Desulfuromusa</taxon>
    </lineage>
</organism>
<dbReference type="InterPro" id="IPR036890">
    <property type="entry name" value="HATPase_C_sf"/>
</dbReference>
<keyword evidence="7" id="KW-0472">Membrane</keyword>
<evidence type="ECO:0000256" key="6">
    <source>
        <dbReference type="ARBA" id="ARBA00023012"/>
    </source>
</evidence>
<comment type="catalytic activity">
    <reaction evidence="1">
        <text>ATP + protein L-histidine = ADP + protein N-phospho-L-histidine.</text>
        <dbReference type="EC" id="2.7.13.3"/>
    </reaction>
</comment>
<dbReference type="GO" id="GO:0000155">
    <property type="term" value="F:phosphorelay sensor kinase activity"/>
    <property type="evidence" value="ECO:0007669"/>
    <property type="project" value="InterPro"/>
</dbReference>
<dbReference type="Pfam" id="PF02518">
    <property type="entry name" value="HATPase_c"/>
    <property type="match status" value="1"/>
</dbReference>
<dbReference type="InterPro" id="IPR036097">
    <property type="entry name" value="HisK_dim/P_sf"/>
</dbReference>
<dbReference type="PRINTS" id="PR00344">
    <property type="entry name" value="BCTRLSENSOR"/>
</dbReference>
<dbReference type="CDD" id="cd16922">
    <property type="entry name" value="HATPase_EvgS-ArcB-TorS-like"/>
    <property type="match status" value="1"/>
</dbReference>
<evidence type="ECO:0000256" key="1">
    <source>
        <dbReference type="ARBA" id="ARBA00000085"/>
    </source>
</evidence>
<dbReference type="Gene3D" id="1.10.287.130">
    <property type="match status" value="1"/>
</dbReference>
<dbReference type="EMBL" id="FNQN01000005">
    <property type="protein sequence ID" value="SEA38349.1"/>
    <property type="molecule type" value="Genomic_DNA"/>
</dbReference>
<dbReference type="InterPro" id="IPR003661">
    <property type="entry name" value="HisK_dim/P_dom"/>
</dbReference>
<proteinExistence type="predicted"/>
<dbReference type="EC" id="2.7.13.3" evidence="2"/>
<keyword evidence="10" id="KW-1185">Reference proteome</keyword>
<evidence type="ECO:0000313" key="9">
    <source>
        <dbReference type="EMBL" id="SEA38349.1"/>
    </source>
</evidence>
<dbReference type="SUPFAM" id="SSF47384">
    <property type="entry name" value="Homodimeric domain of signal transducing histidine kinase"/>
    <property type="match status" value="1"/>
</dbReference>
<dbReference type="PROSITE" id="PS50109">
    <property type="entry name" value="HIS_KIN"/>
    <property type="match status" value="1"/>
</dbReference>
<gene>
    <name evidence="9" type="ORF">SAMN05660420_01947</name>
</gene>
<dbReference type="Pfam" id="PF00512">
    <property type="entry name" value="HisKA"/>
    <property type="match status" value="1"/>
</dbReference>
<evidence type="ECO:0000256" key="2">
    <source>
        <dbReference type="ARBA" id="ARBA00012438"/>
    </source>
</evidence>
<dbReference type="AlphaFoldDB" id="A0A1H4AQZ9"/>
<evidence type="ECO:0000256" key="5">
    <source>
        <dbReference type="ARBA" id="ARBA00022777"/>
    </source>
</evidence>
<keyword evidence="4" id="KW-0808">Transferase</keyword>
<dbReference type="PANTHER" id="PTHR43711">
    <property type="entry name" value="TWO-COMPONENT HISTIDINE KINASE"/>
    <property type="match status" value="1"/>
</dbReference>
<protein>
    <recommendedName>
        <fullName evidence="2">histidine kinase</fullName>
        <ecNumber evidence="2">2.7.13.3</ecNumber>
    </recommendedName>
</protein>
<accession>A0A1H4AQZ9</accession>
<keyword evidence="7" id="KW-0812">Transmembrane</keyword>
<dbReference type="SUPFAM" id="SSF55874">
    <property type="entry name" value="ATPase domain of HSP90 chaperone/DNA topoisomerase II/histidine kinase"/>
    <property type="match status" value="1"/>
</dbReference>